<dbReference type="Proteomes" id="UP000000602">
    <property type="component" value="Chromosome"/>
</dbReference>
<protein>
    <submittedName>
        <fullName evidence="1">Uncharacterized protein</fullName>
    </submittedName>
</protein>
<sequence length="123" mass="13328">MLNLKNVRIDNCGTGISAPKDAKINADGLEITNTKQAIELRDPPSLMIKLGLPENTPPMYLIDAMKILEGNKKLPDKKRIDSLKNSPLVEWLGTAADLATIGCVLLSAQTQGLISSTLERIFA</sequence>
<dbReference type="AlphaFoldDB" id="Q6AMI0"/>
<dbReference type="RefSeq" id="WP_011188957.1">
    <property type="nucleotide sequence ID" value="NC_006138.1"/>
</dbReference>
<name>Q6AMI0_DESPS</name>
<dbReference type="EMBL" id="CR522870">
    <property type="protein sequence ID" value="CAG36445.1"/>
    <property type="molecule type" value="Genomic_DNA"/>
</dbReference>
<gene>
    <name evidence="1" type="ordered locus">DP1716</name>
</gene>
<dbReference type="KEGG" id="dps:DP1716"/>
<dbReference type="OrthoDB" id="9893783at2"/>
<dbReference type="STRING" id="177439.DP1716"/>
<organism evidence="1 2">
    <name type="scientific">Desulfotalea psychrophila (strain LSv54 / DSM 12343)</name>
    <dbReference type="NCBI Taxonomy" id="177439"/>
    <lineage>
        <taxon>Bacteria</taxon>
        <taxon>Pseudomonadati</taxon>
        <taxon>Thermodesulfobacteriota</taxon>
        <taxon>Desulfobulbia</taxon>
        <taxon>Desulfobulbales</taxon>
        <taxon>Desulfocapsaceae</taxon>
        <taxon>Desulfotalea</taxon>
    </lineage>
</organism>
<keyword evidence="2" id="KW-1185">Reference proteome</keyword>
<proteinExistence type="predicted"/>
<dbReference type="HOGENOM" id="CLU_2000831_0_0_7"/>
<accession>Q6AMI0</accession>
<evidence type="ECO:0000313" key="2">
    <source>
        <dbReference type="Proteomes" id="UP000000602"/>
    </source>
</evidence>
<reference evidence="2" key="1">
    <citation type="journal article" date="2004" name="Environ. Microbiol.">
        <title>The genome of Desulfotalea psychrophila, a sulfate-reducing bacterium from permanently cold Arctic sediments.</title>
        <authorList>
            <person name="Rabus R."/>
            <person name="Ruepp A."/>
            <person name="Frickey T."/>
            <person name="Rattei T."/>
            <person name="Fartmann B."/>
            <person name="Stark M."/>
            <person name="Bauer M."/>
            <person name="Zibat A."/>
            <person name="Lombardot T."/>
            <person name="Becker I."/>
            <person name="Amann J."/>
            <person name="Gellner K."/>
            <person name="Teeling H."/>
            <person name="Leuschner W.D."/>
            <person name="Gloeckner F.-O."/>
            <person name="Lupas A.N."/>
            <person name="Amann R."/>
            <person name="Klenk H.-P."/>
        </authorList>
    </citation>
    <scope>NUCLEOTIDE SEQUENCE [LARGE SCALE GENOMIC DNA]</scope>
    <source>
        <strain evidence="2">DSM 12343 / LSv54</strain>
    </source>
</reference>
<evidence type="ECO:0000313" key="1">
    <source>
        <dbReference type="EMBL" id="CAG36445.1"/>
    </source>
</evidence>